<feature type="non-terminal residue" evidence="6">
    <location>
        <position position="1"/>
    </location>
</feature>
<dbReference type="InterPro" id="IPR000792">
    <property type="entry name" value="Tscrpt_reg_LuxR_C"/>
</dbReference>
<gene>
    <name evidence="6" type="ORF">OJ997_36005</name>
</gene>
<feature type="domain" description="HTH luxR-type" evidence="5">
    <location>
        <begin position="180"/>
        <end position="245"/>
    </location>
</feature>
<accession>A0A9X3SF79</accession>
<dbReference type="SMART" id="SM00421">
    <property type="entry name" value="HTH_LUXR"/>
    <property type="match status" value="1"/>
</dbReference>
<feature type="region of interest" description="Disordered" evidence="4">
    <location>
        <begin position="1"/>
        <end position="27"/>
    </location>
</feature>
<dbReference type="Gene3D" id="1.10.10.10">
    <property type="entry name" value="Winged helix-like DNA-binding domain superfamily/Winged helix DNA-binding domain"/>
    <property type="match status" value="1"/>
</dbReference>
<dbReference type="InterPro" id="IPR036388">
    <property type="entry name" value="WH-like_DNA-bd_sf"/>
</dbReference>
<dbReference type="GO" id="GO:0003677">
    <property type="term" value="F:DNA binding"/>
    <property type="evidence" value="ECO:0007669"/>
    <property type="project" value="UniProtKB-KW"/>
</dbReference>
<evidence type="ECO:0000256" key="4">
    <source>
        <dbReference type="SAM" id="MobiDB-lite"/>
    </source>
</evidence>
<evidence type="ECO:0000256" key="2">
    <source>
        <dbReference type="ARBA" id="ARBA00023125"/>
    </source>
</evidence>
<organism evidence="6 7">
    <name type="scientific">Solirubrobacter phytolaccae</name>
    <dbReference type="NCBI Taxonomy" id="1404360"/>
    <lineage>
        <taxon>Bacteria</taxon>
        <taxon>Bacillati</taxon>
        <taxon>Actinomycetota</taxon>
        <taxon>Thermoleophilia</taxon>
        <taxon>Solirubrobacterales</taxon>
        <taxon>Solirubrobacteraceae</taxon>
        <taxon>Solirubrobacter</taxon>
    </lineage>
</organism>
<keyword evidence="3" id="KW-0804">Transcription</keyword>
<dbReference type="EMBL" id="JAPDDP010000145">
    <property type="protein sequence ID" value="MDA0185765.1"/>
    <property type="molecule type" value="Genomic_DNA"/>
</dbReference>
<dbReference type="GO" id="GO:0006355">
    <property type="term" value="P:regulation of DNA-templated transcription"/>
    <property type="evidence" value="ECO:0007669"/>
    <property type="project" value="InterPro"/>
</dbReference>
<comment type="caution">
    <text evidence="6">The sequence shown here is derived from an EMBL/GenBank/DDBJ whole genome shotgun (WGS) entry which is preliminary data.</text>
</comment>
<protein>
    <submittedName>
        <fullName evidence="6">Helix-turn-helix transcriptional regulator</fullName>
    </submittedName>
</protein>
<dbReference type="AlphaFoldDB" id="A0A9X3SF79"/>
<dbReference type="PANTHER" id="PTHR44688:SF16">
    <property type="entry name" value="DNA-BINDING TRANSCRIPTIONAL ACTIVATOR DEVR_DOSR"/>
    <property type="match status" value="1"/>
</dbReference>
<evidence type="ECO:0000256" key="1">
    <source>
        <dbReference type="ARBA" id="ARBA00023015"/>
    </source>
</evidence>
<dbReference type="CDD" id="cd06170">
    <property type="entry name" value="LuxR_C_like"/>
    <property type="match status" value="1"/>
</dbReference>
<evidence type="ECO:0000256" key="3">
    <source>
        <dbReference type="ARBA" id="ARBA00023163"/>
    </source>
</evidence>
<sequence length="248" mass="26368">VGEAPAQLPHAGAAGDRRGGAPADAAASAPADAAAALDDPGCWPWAHLHADALVGLGRADEAEAVLARHERIADARGARAMRARLARVRTALHLLRDEHEAADAAITLAAATLPEGLPYERALIGFVHGRLLRRSGHRREAAHVLAETREQLAALGARPLLERCVRELDACGLAPIKRGAGVDRSRLTPQERSVAHLVATGRSNRDVAAELLVSVKTVERHLTSVYRKLGVGSRTELTAIEITPRPER</sequence>
<dbReference type="PROSITE" id="PS00622">
    <property type="entry name" value="HTH_LUXR_1"/>
    <property type="match status" value="1"/>
</dbReference>
<evidence type="ECO:0000313" key="6">
    <source>
        <dbReference type="EMBL" id="MDA0185765.1"/>
    </source>
</evidence>
<reference evidence="6" key="1">
    <citation type="submission" date="2022-10" db="EMBL/GenBank/DDBJ databases">
        <title>The WGS of Solirubrobacter phytolaccae KCTC 29190.</title>
        <authorList>
            <person name="Jiang Z."/>
        </authorList>
    </citation>
    <scope>NUCLEOTIDE SEQUENCE</scope>
    <source>
        <strain evidence="6">KCTC 29190</strain>
    </source>
</reference>
<name>A0A9X3SF79_9ACTN</name>
<keyword evidence="1" id="KW-0805">Transcription regulation</keyword>
<proteinExistence type="predicted"/>
<evidence type="ECO:0000259" key="5">
    <source>
        <dbReference type="PROSITE" id="PS50043"/>
    </source>
</evidence>
<evidence type="ECO:0000313" key="7">
    <source>
        <dbReference type="Proteomes" id="UP001147653"/>
    </source>
</evidence>
<dbReference type="PANTHER" id="PTHR44688">
    <property type="entry name" value="DNA-BINDING TRANSCRIPTIONAL ACTIVATOR DEVR_DOSR"/>
    <property type="match status" value="1"/>
</dbReference>
<dbReference type="PRINTS" id="PR00038">
    <property type="entry name" value="HTHLUXR"/>
</dbReference>
<dbReference type="InterPro" id="IPR016032">
    <property type="entry name" value="Sig_transdc_resp-reg_C-effctor"/>
</dbReference>
<dbReference type="Pfam" id="PF00196">
    <property type="entry name" value="GerE"/>
    <property type="match status" value="1"/>
</dbReference>
<dbReference type="PROSITE" id="PS50043">
    <property type="entry name" value="HTH_LUXR_2"/>
    <property type="match status" value="1"/>
</dbReference>
<dbReference type="Proteomes" id="UP001147653">
    <property type="component" value="Unassembled WGS sequence"/>
</dbReference>
<dbReference type="SUPFAM" id="SSF46894">
    <property type="entry name" value="C-terminal effector domain of the bipartite response regulators"/>
    <property type="match status" value="1"/>
</dbReference>
<keyword evidence="7" id="KW-1185">Reference proteome</keyword>
<keyword evidence="2" id="KW-0238">DNA-binding</keyword>
<dbReference type="RefSeq" id="WP_270030285.1">
    <property type="nucleotide sequence ID" value="NZ_JAPDDP010000145.1"/>
</dbReference>